<dbReference type="AlphaFoldDB" id="A0AAD8YCV7"/>
<dbReference type="EMBL" id="JATAAI010000009">
    <property type="protein sequence ID" value="KAK1743478.1"/>
    <property type="molecule type" value="Genomic_DNA"/>
</dbReference>
<dbReference type="Gene3D" id="2.40.30.220">
    <property type="entry name" value="Photosystem II Psb28"/>
    <property type="match status" value="1"/>
</dbReference>
<gene>
    <name evidence="6" type="ORF">QTG54_006099</name>
</gene>
<evidence type="ECO:0000256" key="5">
    <source>
        <dbReference type="RuleBase" id="RU003509"/>
    </source>
</evidence>
<evidence type="ECO:0000256" key="2">
    <source>
        <dbReference type="ARBA" id="ARBA00022531"/>
    </source>
</evidence>
<dbReference type="GO" id="GO:0015979">
    <property type="term" value="P:photosynthesis"/>
    <property type="evidence" value="ECO:0007669"/>
    <property type="project" value="UniProtKB-KW"/>
</dbReference>
<dbReference type="InterPro" id="IPR038676">
    <property type="entry name" value="Psb28_c1_sf"/>
</dbReference>
<dbReference type="GO" id="GO:0009523">
    <property type="term" value="C:photosystem II"/>
    <property type="evidence" value="ECO:0007669"/>
    <property type="project" value="UniProtKB-KW"/>
</dbReference>
<comment type="similarity">
    <text evidence="5">Belongs to the Psb28 family.</text>
</comment>
<evidence type="ECO:0000256" key="1">
    <source>
        <dbReference type="ARBA" id="ARBA00004170"/>
    </source>
</evidence>
<reference evidence="6" key="1">
    <citation type="submission" date="2023-06" db="EMBL/GenBank/DDBJ databases">
        <title>Survivors Of The Sea: Transcriptome response of Skeletonema marinoi to long-term dormancy.</title>
        <authorList>
            <person name="Pinder M.I.M."/>
            <person name="Kourtchenko O."/>
            <person name="Robertson E.K."/>
            <person name="Larsson T."/>
            <person name="Maumus F."/>
            <person name="Osuna-Cruz C.M."/>
            <person name="Vancaester E."/>
            <person name="Stenow R."/>
            <person name="Vandepoele K."/>
            <person name="Ploug H."/>
            <person name="Bruchert V."/>
            <person name="Godhe A."/>
            <person name="Topel M."/>
        </authorList>
    </citation>
    <scope>NUCLEOTIDE SEQUENCE</scope>
    <source>
        <strain evidence="6">R05AC</strain>
    </source>
</reference>
<evidence type="ECO:0000256" key="4">
    <source>
        <dbReference type="ARBA" id="ARBA00023276"/>
    </source>
</evidence>
<keyword evidence="3" id="KW-0472">Membrane</keyword>
<dbReference type="PANTHER" id="PTHR34963">
    <property type="match status" value="1"/>
</dbReference>
<protein>
    <recommendedName>
        <fullName evidence="5">Photosystem II reaction center Psb28 protein</fullName>
    </recommendedName>
</protein>
<sequence length="264" mass="29019">MAMTARTQMQLLPREVDLGRASANAYEQIMSEGRASSSFDVVAGFVIIHYKQRSALIGGNTSHNNSKRRLTMKQAAADRNKNKGTEHCQLIISVPYLHHYHLRNFRSNPTLHLNNMKVFQTLAAFSAVIASAEAFAPSANLSSRVSTSLNMEAEIQFVKGLKEKVVPDIKLTRAVDGSSGIATFKFANPNVFDASTASQGEITGLFLVDEEGEMSTSDVNANFVNGKPQSIDATLVMMSPAEWDRFMRFMERYGEANGLGFNKA</sequence>
<keyword evidence="7" id="KW-1185">Reference proteome</keyword>
<dbReference type="Pfam" id="PF03912">
    <property type="entry name" value="Psb28"/>
    <property type="match status" value="1"/>
</dbReference>
<dbReference type="NCBIfam" id="TIGR03047">
    <property type="entry name" value="PS_II_psb28"/>
    <property type="match status" value="1"/>
</dbReference>
<organism evidence="6 7">
    <name type="scientific">Skeletonema marinoi</name>
    <dbReference type="NCBI Taxonomy" id="267567"/>
    <lineage>
        <taxon>Eukaryota</taxon>
        <taxon>Sar</taxon>
        <taxon>Stramenopiles</taxon>
        <taxon>Ochrophyta</taxon>
        <taxon>Bacillariophyta</taxon>
        <taxon>Coscinodiscophyceae</taxon>
        <taxon>Thalassiosirophycidae</taxon>
        <taxon>Thalassiosirales</taxon>
        <taxon>Skeletonemataceae</taxon>
        <taxon>Skeletonema</taxon>
        <taxon>Skeletonema marinoi-dohrnii complex</taxon>
    </lineage>
</organism>
<evidence type="ECO:0000313" key="7">
    <source>
        <dbReference type="Proteomes" id="UP001224775"/>
    </source>
</evidence>
<keyword evidence="2 5" id="KW-0602">Photosynthesis</keyword>
<accession>A0AAD8YCV7</accession>
<comment type="caution">
    <text evidence="6">The sequence shown here is derived from an EMBL/GenBank/DDBJ whole genome shotgun (WGS) entry which is preliminary data.</text>
</comment>
<dbReference type="PANTHER" id="PTHR34963:SF2">
    <property type="entry name" value="PHOTOSYSTEM II REACTION CENTER PSB28 PROTEIN, CHLOROPLASTIC"/>
    <property type="match status" value="1"/>
</dbReference>
<dbReference type="InterPro" id="IPR005610">
    <property type="entry name" value="PSII_Psb28_class-1"/>
</dbReference>
<keyword evidence="4 5" id="KW-0604">Photosystem II</keyword>
<proteinExistence type="inferred from homology"/>
<dbReference type="HAMAP" id="MF_01370">
    <property type="entry name" value="PSII_Psb28"/>
    <property type="match status" value="1"/>
</dbReference>
<evidence type="ECO:0000313" key="6">
    <source>
        <dbReference type="EMBL" id="KAK1743478.1"/>
    </source>
</evidence>
<comment type="subcellular location">
    <subcellularLocation>
        <location evidence="1">Membrane</location>
        <topology evidence="1">Peripheral membrane protein</topology>
    </subcellularLocation>
</comment>
<evidence type="ECO:0000256" key="3">
    <source>
        <dbReference type="ARBA" id="ARBA00023136"/>
    </source>
</evidence>
<name>A0AAD8YCV7_9STRA</name>
<dbReference type="Proteomes" id="UP001224775">
    <property type="component" value="Unassembled WGS sequence"/>
</dbReference>